<dbReference type="Proteomes" id="UP001209885">
    <property type="component" value="Unassembled WGS sequence"/>
</dbReference>
<gene>
    <name evidence="1" type="ORF">OO013_06600</name>
</gene>
<dbReference type="EMBL" id="JAPFQN010000003">
    <property type="protein sequence ID" value="MCX2743527.1"/>
    <property type="molecule type" value="Genomic_DNA"/>
</dbReference>
<comment type="caution">
    <text evidence="1">The sequence shown here is derived from an EMBL/GenBank/DDBJ whole genome shotgun (WGS) entry which is preliminary data.</text>
</comment>
<sequence length="181" mass="21294">MIKLKFILFFFATTLSMDLYSQNVCGAKNDPVYAADIIVGRAEYDKYKLEEKAYQFIELYFEEKNNDFVVSDSVIFIPLKLFLYELASPENRKPVYDSLRILDSYNYFEDYQDPLIPHSNKNIYQEANVLYFSKPENNTLTAMVKENNAETTYFLFIFDKEKNLKMVKSVNSAIDSDRFSE</sequence>
<evidence type="ECO:0000313" key="2">
    <source>
        <dbReference type="Proteomes" id="UP001209885"/>
    </source>
</evidence>
<organism evidence="1 2">
    <name type="scientific">Mangrovivirga halotolerans</name>
    <dbReference type="NCBI Taxonomy" id="2993936"/>
    <lineage>
        <taxon>Bacteria</taxon>
        <taxon>Pseudomonadati</taxon>
        <taxon>Bacteroidota</taxon>
        <taxon>Cytophagia</taxon>
        <taxon>Cytophagales</taxon>
        <taxon>Mangrovivirgaceae</taxon>
        <taxon>Mangrovivirga</taxon>
    </lineage>
</organism>
<dbReference type="RefSeq" id="WP_266055910.1">
    <property type="nucleotide sequence ID" value="NZ_JAPFQN010000003.1"/>
</dbReference>
<reference evidence="1 2" key="1">
    <citation type="submission" date="2022-11" db="EMBL/GenBank/DDBJ databases">
        <title>The characterization of three novel Bacteroidetes species and genomic analysis of their roles in tidal elemental geochemical cycles.</title>
        <authorList>
            <person name="Ma K."/>
        </authorList>
    </citation>
    <scope>NUCLEOTIDE SEQUENCE [LARGE SCALE GENOMIC DNA]</scope>
    <source>
        <strain evidence="1 2">M17</strain>
    </source>
</reference>
<keyword evidence="2" id="KW-1185">Reference proteome</keyword>
<protein>
    <submittedName>
        <fullName evidence="1">Uncharacterized protein</fullName>
    </submittedName>
</protein>
<name>A0ABT3RQI9_9BACT</name>
<evidence type="ECO:0000313" key="1">
    <source>
        <dbReference type="EMBL" id="MCX2743527.1"/>
    </source>
</evidence>
<accession>A0ABT3RQI9</accession>
<proteinExistence type="predicted"/>